<dbReference type="InterPro" id="IPR003265">
    <property type="entry name" value="HhH-GPD_domain"/>
</dbReference>
<keyword evidence="4" id="KW-0378">Hydrolase</keyword>
<evidence type="ECO:0000256" key="8">
    <source>
        <dbReference type="ARBA" id="ARBA00023295"/>
    </source>
</evidence>
<dbReference type="SMART" id="SM00478">
    <property type="entry name" value="ENDO3c"/>
    <property type="match status" value="1"/>
</dbReference>
<evidence type="ECO:0000313" key="12">
    <source>
        <dbReference type="EMBL" id="KAI3435875.1"/>
    </source>
</evidence>
<dbReference type="Pfam" id="PF07934">
    <property type="entry name" value="OGG_N"/>
    <property type="match status" value="1"/>
</dbReference>
<dbReference type="EC" id="4.2.99.18" evidence="2"/>
<evidence type="ECO:0000313" key="13">
    <source>
        <dbReference type="Proteomes" id="UP001055712"/>
    </source>
</evidence>
<keyword evidence="8" id="KW-0326">Glycosidase</keyword>
<dbReference type="Pfam" id="PF00730">
    <property type="entry name" value="HhH-GPD"/>
    <property type="match status" value="1"/>
</dbReference>
<reference evidence="12" key="1">
    <citation type="journal article" date="2019" name="Plant J.">
        <title>Chlorella vulgaris genome assembly and annotation reveals the molecular basis for metabolic acclimation to high light conditions.</title>
        <authorList>
            <person name="Cecchin M."/>
            <person name="Marcolungo L."/>
            <person name="Rossato M."/>
            <person name="Girolomoni L."/>
            <person name="Cosentino E."/>
            <person name="Cuine S."/>
            <person name="Li-Beisson Y."/>
            <person name="Delledonne M."/>
            <person name="Ballottari M."/>
        </authorList>
    </citation>
    <scope>NUCLEOTIDE SEQUENCE</scope>
    <source>
        <strain evidence="12">211/11P</strain>
    </source>
</reference>
<dbReference type="PANTHER" id="PTHR10242:SF2">
    <property type="entry name" value="N-GLYCOSYLASE_DNA LYASE"/>
    <property type="match status" value="1"/>
</dbReference>
<evidence type="ECO:0000256" key="1">
    <source>
        <dbReference type="ARBA" id="ARBA00010679"/>
    </source>
</evidence>
<evidence type="ECO:0000256" key="2">
    <source>
        <dbReference type="ARBA" id="ARBA00012720"/>
    </source>
</evidence>
<dbReference type="InterPro" id="IPR023170">
    <property type="entry name" value="HhH_base_excis_C"/>
</dbReference>
<dbReference type="InterPro" id="IPR012904">
    <property type="entry name" value="OGG_N"/>
</dbReference>
<dbReference type="GO" id="GO:0006289">
    <property type="term" value="P:nucleotide-excision repair"/>
    <property type="evidence" value="ECO:0007669"/>
    <property type="project" value="InterPro"/>
</dbReference>
<accession>A0A9D4TVV6</accession>
<dbReference type="GO" id="GO:0005634">
    <property type="term" value="C:nucleus"/>
    <property type="evidence" value="ECO:0007669"/>
    <property type="project" value="TreeGrafter"/>
</dbReference>
<dbReference type="SUPFAM" id="SSF55945">
    <property type="entry name" value="TATA-box binding protein-like"/>
    <property type="match status" value="1"/>
</dbReference>
<dbReference type="AlphaFoldDB" id="A0A9D4TVV6"/>
<evidence type="ECO:0000256" key="7">
    <source>
        <dbReference type="ARBA" id="ARBA00023268"/>
    </source>
</evidence>
<evidence type="ECO:0000259" key="11">
    <source>
        <dbReference type="SMART" id="SM00478"/>
    </source>
</evidence>
<gene>
    <name evidence="12" type="ORF">D9Q98_001933</name>
</gene>
<keyword evidence="5" id="KW-0234">DNA repair</keyword>
<reference evidence="12" key="2">
    <citation type="submission" date="2020-11" db="EMBL/GenBank/DDBJ databases">
        <authorList>
            <person name="Cecchin M."/>
            <person name="Marcolungo L."/>
            <person name="Rossato M."/>
            <person name="Girolomoni L."/>
            <person name="Cosentino E."/>
            <person name="Cuine S."/>
            <person name="Li-Beisson Y."/>
            <person name="Delledonne M."/>
            <person name="Ballottari M."/>
        </authorList>
    </citation>
    <scope>NUCLEOTIDE SEQUENCE</scope>
    <source>
        <strain evidence="12">211/11P</strain>
        <tissue evidence="12">Whole cell</tissue>
    </source>
</reference>
<sequence length="413" mass="43925">MVPEQDEGTWCSLGTPASELRLEWTLPTGQSFRWRQTADDPLEFTGVVGQRAVRMRQLPGDVQYQVIARGSCVDAAGDDVALRDYFNLSTSLAELSPSWCAACPRYALVHRHLPGARMLRQDPVECLFAFICSQNNHIQRIHGMVERLCRQHGTPLCAAPALAAAGKELAAGAAPAGLALHAFPTLEQLSAVTEEQLRGDGFGYRAKYVTGSVAQLLDKPGGGVAWLMALRDVPFEDAVEALCTLHGIGPKVAACIALFSLDKHAAIPVDTHVFSLACKYYTPHLRSKSLTKKVHGEVQQALVTRFGPYAGWAHNALFIAELATTRDKVPALGGGSKRTARTASSSSSEDGSGDGGDSDAGEEQVCSPAGAVAKEAAAPAAEPLLSTPPGTDSTGAQGQKRQSRRRTRTDQAA</sequence>
<dbReference type="SUPFAM" id="SSF48150">
    <property type="entry name" value="DNA-glycosylase"/>
    <property type="match status" value="1"/>
</dbReference>
<feature type="domain" description="HhH-GPD" evidence="11">
    <location>
        <begin position="164"/>
        <end position="325"/>
    </location>
</feature>
<comment type="catalytic activity">
    <reaction evidence="9">
        <text>2'-deoxyribonucleotide-(2'-deoxyribose 5'-phosphate)-2'-deoxyribonucleotide-DNA = a 3'-end 2'-deoxyribonucleotide-(2,3-dehydro-2,3-deoxyribose 5'-phosphate)-DNA + a 5'-end 5'-phospho-2'-deoxyribonucleoside-DNA + H(+)</text>
        <dbReference type="Rhea" id="RHEA:66592"/>
        <dbReference type="Rhea" id="RHEA-COMP:13180"/>
        <dbReference type="Rhea" id="RHEA-COMP:16897"/>
        <dbReference type="Rhea" id="RHEA-COMP:17067"/>
        <dbReference type="ChEBI" id="CHEBI:15378"/>
        <dbReference type="ChEBI" id="CHEBI:136412"/>
        <dbReference type="ChEBI" id="CHEBI:157695"/>
        <dbReference type="ChEBI" id="CHEBI:167181"/>
        <dbReference type="EC" id="4.2.99.18"/>
    </reaction>
</comment>
<dbReference type="GO" id="GO:0003684">
    <property type="term" value="F:damaged DNA binding"/>
    <property type="evidence" value="ECO:0007669"/>
    <property type="project" value="InterPro"/>
</dbReference>
<comment type="similarity">
    <text evidence="1">Belongs to the type-1 OGG1 family.</text>
</comment>
<evidence type="ECO:0000256" key="4">
    <source>
        <dbReference type="ARBA" id="ARBA00022801"/>
    </source>
</evidence>
<dbReference type="PANTHER" id="PTHR10242">
    <property type="entry name" value="8-OXOGUANINE DNA GLYCOSYLASE"/>
    <property type="match status" value="1"/>
</dbReference>
<dbReference type="Proteomes" id="UP001055712">
    <property type="component" value="Unassembled WGS sequence"/>
</dbReference>
<keyword evidence="6" id="KW-0456">Lyase</keyword>
<keyword evidence="7" id="KW-0511">Multifunctional enzyme</keyword>
<dbReference type="GO" id="GO:0034039">
    <property type="term" value="F:8-oxo-7,8-dihydroguanine DNA N-glycosylase activity"/>
    <property type="evidence" value="ECO:0007669"/>
    <property type="project" value="TreeGrafter"/>
</dbReference>
<dbReference type="Gene3D" id="3.30.310.40">
    <property type="match status" value="1"/>
</dbReference>
<evidence type="ECO:0000256" key="6">
    <source>
        <dbReference type="ARBA" id="ARBA00023239"/>
    </source>
</evidence>
<evidence type="ECO:0000256" key="10">
    <source>
        <dbReference type="SAM" id="MobiDB-lite"/>
    </source>
</evidence>
<dbReference type="InterPro" id="IPR052054">
    <property type="entry name" value="Oxidative_DNA_repair_enzyme"/>
</dbReference>
<dbReference type="GO" id="GO:0006285">
    <property type="term" value="P:base-excision repair, AP site formation"/>
    <property type="evidence" value="ECO:0007669"/>
    <property type="project" value="TreeGrafter"/>
</dbReference>
<dbReference type="Gene3D" id="1.10.340.30">
    <property type="entry name" value="Hypothetical protein, domain 2"/>
    <property type="match status" value="1"/>
</dbReference>
<comment type="caution">
    <text evidence="12">The sequence shown here is derived from an EMBL/GenBank/DDBJ whole genome shotgun (WGS) entry which is preliminary data.</text>
</comment>
<organism evidence="12 13">
    <name type="scientific">Chlorella vulgaris</name>
    <name type="common">Green alga</name>
    <dbReference type="NCBI Taxonomy" id="3077"/>
    <lineage>
        <taxon>Eukaryota</taxon>
        <taxon>Viridiplantae</taxon>
        <taxon>Chlorophyta</taxon>
        <taxon>core chlorophytes</taxon>
        <taxon>Trebouxiophyceae</taxon>
        <taxon>Chlorellales</taxon>
        <taxon>Chlorellaceae</taxon>
        <taxon>Chlorella clade</taxon>
        <taxon>Chlorella</taxon>
    </lineage>
</organism>
<dbReference type="OrthoDB" id="238681at2759"/>
<dbReference type="GO" id="GO:0140078">
    <property type="term" value="F:class I DNA-(apurinic or apyrimidinic site) endonuclease activity"/>
    <property type="evidence" value="ECO:0007669"/>
    <property type="project" value="UniProtKB-EC"/>
</dbReference>
<dbReference type="Gene3D" id="1.10.1670.10">
    <property type="entry name" value="Helix-hairpin-Helix base-excision DNA repair enzymes (C-terminal)"/>
    <property type="match status" value="1"/>
</dbReference>
<proteinExistence type="inferred from homology"/>
<feature type="region of interest" description="Disordered" evidence="10">
    <location>
        <begin position="329"/>
        <end position="413"/>
    </location>
</feature>
<dbReference type="InterPro" id="IPR011257">
    <property type="entry name" value="DNA_glycosylase"/>
</dbReference>
<evidence type="ECO:0000256" key="3">
    <source>
        <dbReference type="ARBA" id="ARBA00022763"/>
    </source>
</evidence>
<feature type="compositionally biased region" description="Low complexity" evidence="10">
    <location>
        <begin position="368"/>
        <end position="383"/>
    </location>
</feature>
<keyword evidence="13" id="KW-1185">Reference proteome</keyword>
<feature type="compositionally biased region" description="Polar residues" evidence="10">
    <location>
        <begin position="388"/>
        <end position="400"/>
    </location>
</feature>
<evidence type="ECO:0000256" key="5">
    <source>
        <dbReference type="ARBA" id="ARBA00023204"/>
    </source>
</evidence>
<dbReference type="CDD" id="cd00056">
    <property type="entry name" value="ENDO3c"/>
    <property type="match status" value="1"/>
</dbReference>
<name>A0A9D4TVV6_CHLVU</name>
<keyword evidence="3" id="KW-0227">DNA damage</keyword>
<protein>
    <recommendedName>
        <fullName evidence="2">DNA-(apurinic or apyrimidinic site) lyase</fullName>
        <ecNumber evidence="2">4.2.99.18</ecNumber>
    </recommendedName>
</protein>
<dbReference type="EMBL" id="SIDB01000002">
    <property type="protein sequence ID" value="KAI3435875.1"/>
    <property type="molecule type" value="Genomic_DNA"/>
</dbReference>
<evidence type="ECO:0000256" key="9">
    <source>
        <dbReference type="ARBA" id="ARBA00044632"/>
    </source>
</evidence>